<evidence type="ECO:0000313" key="3">
    <source>
        <dbReference type="Proteomes" id="UP001165289"/>
    </source>
</evidence>
<keyword evidence="3" id="KW-1185">Reference proteome</keyword>
<organism evidence="2 3">
    <name type="scientific">Oopsacas minuta</name>
    <dbReference type="NCBI Taxonomy" id="111878"/>
    <lineage>
        <taxon>Eukaryota</taxon>
        <taxon>Metazoa</taxon>
        <taxon>Porifera</taxon>
        <taxon>Hexactinellida</taxon>
        <taxon>Hexasterophora</taxon>
        <taxon>Lyssacinosida</taxon>
        <taxon>Leucopsacidae</taxon>
        <taxon>Oopsacas</taxon>
    </lineage>
</organism>
<name>A0AAV7KC65_9METZ</name>
<dbReference type="AlphaFoldDB" id="A0AAV7KC65"/>
<sequence length="154" mass="17784">MADETLFSNDDNDSPINSTPLSLVESNSDNFGITLKQVDVDTISLDSDFILSDALTNKHKSRPAWYDRFFKPVNDQTMRKHRCVESGWIGMALPNSSHNLKRHFESLTKYKTCRDRYLTWIKERGLLQLALKAVIKGETKKKCHLNPRRKLINC</sequence>
<dbReference type="EMBL" id="JAKMXF010000079">
    <property type="protein sequence ID" value="KAI6658724.1"/>
    <property type="molecule type" value="Genomic_DNA"/>
</dbReference>
<dbReference type="Proteomes" id="UP001165289">
    <property type="component" value="Unassembled WGS sequence"/>
</dbReference>
<proteinExistence type="predicted"/>
<feature type="region of interest" description="Disordered" evidence="1">
    <location>
        <begin position="1"/>
        <end position="21"/>
    </location>
</feature>
<comment type="caution">
    <text evidence="2">The sequence shown here is derived from an EMBL/GenBank/DDBJ whole genome shotgun (WGS) entry which is preliminary data.</text>
</comment>
<evidence type="ECO:0000313" key="2">
    <source>
        <dbReference type="EMBL" id="KAI6658724.1"/>
    </source>
</evidence>
<reference evidence="2 3" key="1">
    <citation type="journal article" date="2023" name="BMC Biol.">
        <title>The compact genome of the sponge Oopsacas minuta (Hexactinellida) is lacking key metazoan core genes.</title>
        <authorList>
            <person name="Santini S."/>
            <person name="Schenkelaars Q."/>
            <person name="Jourda C."/>
            <person name="Duchesne M."/>
            <person name="Belahbib H."/>
            <person name="Rocher C."/>
            <person name="Selva M."/>
            <person name="Riesgo A."/>
            <person name="Vervoort M."/>
            <person name="Leys S.P."/>
            <person name="Kodjabachian L."/>
            <person name="Le Bivic A."/>
            <person name="Borchiellini C."/>
            <person name="Claverie J.M."/>
            <person name="Renard E."/>
        </authorList>
    </citation>
    <scope>NUCLEOTIDE SEQUENCE [LARGE SCALE GENOMIC DNA]</scope>
    <source>
        <strain evidence="2">SPO-2</strain>
    </source>
</reference>
<evidence type="ECO:0000256" key="1">
    <source>
        <dbReference type="SAM" id="MobiDB-lite"/>
    </source>
</evidence>
<accession>A0AAV7KC65</accession>
<gene>
    <name evidence="2" type="ORF">LOD99_10956</name>
</gene>
<protein>
    <submittedName>
        <fullName evidence="2">Uncharacterized protein</fullName>
    </submittedName>
</protein>